<evidence type="ECO:0000256" key="5">
    <source>
        <dbReference type="ARBA" id="ARBA00022519"/>
    </source>
</evidence>
<evidence type="ECO:0000256" key="3">
    <source>
        <dbReference type="ARBA" id="ARBA00022448"/>
    </source>
</evidence>
<feature type="domain" description="ABC transporter" evidence="10">
    <location>
        <begin position="2"/>
        <end position="246"/>
    </location>
</feature>
<dbReference type="InterPro" id="IPR027417">
    <property type="entry name" value="P-loop_NTPase"/>
</dbReference>
<dbReference type="PANTHER" id="PTHR42781">
    <property type="entry name" value="SPERMIDINE/PUTRESCINE IMPORT ATP-BINDING PROTEIN POTA"/>
    <property type="match status" value="1"/>
</dbReference>
<dbReference type="GO" id="GO:0140359">
    <property type="term" value="F:ABC-type transporter activity"/>
    <property type="evidence" value="ECO:0007669"/>
    <property type="project" value="UniProtKB-ARBA"/>
</dbReference>
<dbReference type="OrthoDB" id="9802264at2"/>
<dbReference type="Gene3D" id="2.40.50.100">
    <property type="match status" value="1"/>
</dbReference>
<evidence type="ECO:0000313" key="12">
    <source>
        <dbReference type="Proteomes" id="UP000439983"/>
    </source>
</evidence>
<dbReference type="SMART" id="SM00382">
    <property type="entry name" value="AAA"/>
    <property type="match status" value="1"/>
</dbReference>
<organism evidence="11 12">
    <name type="scientific">Sinorhizobium terangae</name>
    <dbReference type="NCBI Taxonomy" id="110322"/>
    <lineage>
        <taxon>Bacteria</taxon>
        <taxon>Pseudomonadati</taxon>
        <taxon>Pseudomonadota</taxon>
        <taxon>Alphaproteobacteria</taxon>
        <taxon>Hyphomicrobiales</taxon>
        <taxon>Rhizobiaceae</taxon>
        <taxon>Sinorhizobium/Ensifer group</taxon>
        <taxon>Sinorhizobium</taxon>
    </lineage>
</organism>
<dbReference type="RefSeq" id="WP_153440831.1">
    <property type="nucleotide sequence ID" value="NZ_CP121659.1"/>
</dbReference>
<evidence type="ECO:0000256" key="9">
    <source>
        <dbReference type="ARBA" id="ARBA00023136"/>
    </source>
</evidence>
<dbReference type="InterPro" id="IPR003439">
    <property type="entry name" value="ABC_transporter-like_ATP-bd"/>
</dbReference>
<dbReference type="SUPFAM" id="SSF50331">
    <property type="entry name" value="MOP-like"/>
    <property type="match status" value="1"/>
</dbReference>
<keyword evidence="12" id="KW-1185">Reference proteome</keyword>
<dbReference type="EMBL" id="WITC01000084">
    <property type="protein sequence ID" value="MQX16926.1"/>
    <property type="molecule type" value="Genomic_DNA"/>
</dbReference>
<dbReference type="PROSITE" id="PS00211">
    <property type="entry name" value="ABC_TRANSPORTER_1"/>
    <property type="match status" value="1"/>
</dbReference>
<dbReference type="GO" id="GO:0043190">
    <property type="term" value="C:ATP-binding cassette (ABC) transporter complex"/>
    <property type="evidence" value="ECO:0007669"/>
    <property type="project" value="InterPro"/>
</dbReference>
<dbReference type="InterPro" id="IPR008995">
    <property type="entry name" value="Mo/tungstate-bd_C_term_dom"/>
</dbReference>
<comment type="similarity">
    <text evidence="2">Belongs to the ABC transporter superfamily.</text>
</comment>
<dbReference type="InterPro" id="IPR013611">
    <property type="entry name" value="Transp-assoc_OB_typ2"/>
</dbReference>
<evidence type="ECO:0000256" key="4">
    <source>
        <dbReference type="ARBA" id="ARBA00022475"/>
    </source>
</evidence>
<comment type="subcellular location">
    <subcellularLocation>
        <location evidence="1">Cell inner membrane</location>
        <topology evidence="1">Peripheral membrane protein</topology>
    </subcellularLocation>
</comment>
<gene>
    <name evidence="11" type="ORF">GHK62_19835</name>
</gene>
<dbReference type="FunFam" id="3.40.50.300:FF:000042">
    <property type="entry name" value="Maltose/maltodextrin ABC transporter, ATP-binding protein"/>
    <property type="match status" value="1"/>
</dbReference>
<keyword evidence="3" id="KW-0813">Transport</keyword>
<evidence type="ECO:0000256" key="8">
    <source>
        <dbReference type="ARBA" id="ARBA00022967"/>
    </source>
</evidence>
<name>A0A6N7LH53_SINTE</name>
<dbReference type="GO" id="GO:0005524">
    <property type="term" value="F:ATP binding"/>
    <property type="evidence" value="ECO:0007669"/>
    <property type="project" value="UniProtKB-KW"/>
</dbReference>
<keyword evidence="5" id="KW-0997">Cell inner membrane</keyword>
<proteinExistence type="inferred from homology"/>
<dbReference type="PROSITE" id="PS50893">
    <property type="entry name" value="ABC_TRANSPORTER_2"/>
    <property type="match status" value="1"/>
</dbReference>
<dbReference type="InterPro" id="IPR050093">
    <property type="entry name" value="ABC_SmlMolc_Importer"/>
</dbReference>
<keyword evidence="4" id="KW-1003">Cell membrane</keyword>
<dbReference type="Pfam" id="PF08402">
    <property type="entry name" value="TOBE_2"/>
    <property type="match status" value="1"/>
</dbReference>
<evidence type="ECO:0000256" key="6">
    <source>
        <dbReference type="ARBA" id="ARBA00022741"/>
    </source>
</evidence>
<dbReference type="InterPro" id="IPR003593">
    <property type="entry name" value="AAA+_ATPase"/>
</dbReference>
<evidence type="ECO:0000313" key="11">
    <source>
        <dbReference type="EMBL" id="MQX16926.1"/>
    </source>
</evidence>
<comment type="caution">
    <text evidence="11">The sequence shown here is derived from an EMBL/GenBank/DDBJ whole genome shotgun (WGS) entry which is preliminary data.</text>
</comment>
<dbReference type="Gene3D" id="3.40.50.300">
    <property type="entry name" value="P-loop containing nucleotide triphosphate hydrolases"/>
    <property type="match status" value="1"/>
</dbReference>
<evidence type="ECO:0000259" key="10">
    <source>
        <dbReference type="PROSITE" id="PS50893"/>
    </source>
</evidence>
<keyword evidence="7 11" id="KW-0067">ATP-binding</keyword>
<reference evidence="11 12" key="1">
    <citation type="journal article" date="2013" name="Genome Biol.">
        <title>Comparative genomics of the core and accessory genomes of 48 Sinorhizobium strains comprising five genospecies.</title>
        <authorList>
            <person name="Sugawara M."/>
            <person name="Epstein B."/>
            <person name="Badgley B.D."/>
            <person name="Unno T."/>
            <person name="Xu L."/>
            <person name="Reese J."/>
            <person name="Gyaneshwar P."/>
            <person name="Denny R."/>
            <person name="Mudge J."/>
            <person name="Bharti A.K."/>
            <person name="Farmer A.D."/>
            <person name="May G.D."/>
            <person name="Woodward J.E."/>
            <person name="Medigue C."/>
            <person name="Vallenet D."/>
            <person name="Lajus A."/>
            <person name="Rouy Z."/>
            <person name="Martinez-Vaz B."/>
            <person name="Tiffin P."/>
            <person name="Young N.D."/>
            <person name="Sadowsky M.J."/>
        </authorList>
    </citation>
    <scope>NUCLEOTIDE SEQUENCE [LARGE SCALE GENOMIC DNA]</scope>
    <source>
        <strain evidence="11 12">USDA4894</strain>
    </source>
</reference>
<keyword evidence="6" id="KW-0547">Nucleotide-binding</keyword>
<dbReference type="Proteomes" id="UP000439983">
    <property type="component" value="Unassembled WGS sequence"/>
</dbReference>
<accession>A0A6N7LH53</accession>
<dbReference type="InterPro" id="IPR017871">
    <property type="entry name" value="ABC_transporter-like_CS"/>
</dbReference>
<evidence type="ECO:0000256" key="2">
    <source>
        <dbReference type="ARBA" id="ARBA00005417"/>
    </source>
</evidence>
<dbReference type="SUPFAM" id="SSF52540">
    <property type="entry name" value="P-loop containing nucleoside triphosphate hydrolases"/>
    <property type="match status" value="1"/>
</dbReference>
<evidence type="ECO:0000256" key="7">
    <source>
        <dbReference type="ARBA" id="ARBA00022840"/>
    </source>
</evidence>
<protein>
    <submittedName>
        <fullName evidence="11">ATP-binding cassette domain-containing protein</fullName>
    </submittedName>
</protein>
<sequence>MLRVGNLVKQYINEAGERKGGVSGVSFDVKEGELFTLLGPSGCGKTTTLRSIAGLEHPDSGLIQLDGRDLFDSRSDIQLPMYERDIGMVFQSYAIWPHMSVFENAAYPLRTRRNGHLAREAIESRVMRSLEMVGLSEYRNRSATKLSGGQQQRLALARALVREPKLLLLDEPLSNLDALLREQMRSEIKRLQTEWGVTTIYVTHDQSEAMALSDRVAVLNNGVIAQMGTPIDIYDRPRCEFVANFIGRTNLLRGKLASQVRAGDIAAVHTSIGAIRCMFSSSMTAGHQISFVIRPENIELQPLNGSASEAAPNSVSGLVQGKVFLGEVAEYTIGVDGDQSLIARTHPSIGLNRGDRVRASFPENKVIAICD</sequence>
<dbReference type="PANTHER" id="PTHR42781:SF1">
    <property type="entry name" value="THIAMINE IMPORT ATP-BINDING PROTEIN THIQ"/>
    <property type="match status" value="1"/>
</dbReference>
<dbReference type="GO" id="GO:0016887">
    <property type="term" value="F:ATP hydrolysis activity"/>
    <property type="evidence" value="ECO:0007669"/>
    <property type="project" value="InterPro"/>
</dbReference>
<dbReference type="Pfam" id="PF00005">
    <property type="entry name" value="ABC_tran"/>
    <property type="match status" value="1"/>
</dbReference>
<dbReference type="AlphaFoldDB" id="A0A6N7LH53"/>
<keyword evidence="8" id="KW-1278">Translocase</keyword>
<keyword evidence="9" id="KW-0472">Membrane</keyword>
<evidence type="ECO:0000256" key="1">
    <source>
        <dbReference type="ARBA" id="ARBA00004417"/>
    </source>
</evidence>